<dbReference type="PROSITE" id="PS52016">
    <property type="entry name" value="TONB_DEPENDENT_REC_3"/>
    <property type="match status" value="1"/>
</dbReference>
<keyword evidence="14" id="KW-0675">Receptor</keyword>
<protein>
    <submittedName>
        <fullName evidence="14">TonB-dependent receptor</fullName>
    </submittedName>
</protein>
<dbReference type="InterPro" id="IPR036942">
    <property type="entry name" value="Beta-barrel_TonB_sf"/>
</dbReference>
<reference evidence="15" key="1">
    <citation type="journal article" date="2011" name="J. Bacteriol.">
        <title>Genome sequences of eight morphologically diverse alphaproteobacteria.</title>
        <authorList>
            <consortium name="US DOE Joint Genome Institute"/>
            <person name="Brown P.J."/>
            <person name="Kysela D.T."/>
            <person name="Buechlein A."/>
            <person name="Hemmerich C."/>
            <person name="Brun Y.V."/>
        </authorList>
    </citation>
    <scope>NUCLEOTIDE SEQUENCE [LARGE SCALE GENOMIC DNA]</scope>
    <source>
        <strain evidence="15">ATCC 15264 / DSM 4735 / LMG 14903 / NBRC 16000 / CB 81</strain>
    </source>
</reference>
<evidence type="ECO:0000256" key="7">
    <source>
        <dbReference type="ARBA" id="ARBA00023237"/>
    </source>
</evidence>
<evidence type="ECO:0000259" key="12">
    <source>
        <dbReference type="Pfam" id="PF00593"/>
    </source>
</evidence>
<feature type="chain" id="PRO_5003126933" evidence="11">
    <location>
        <begin position="29"/>
        <end position="906"/>
    </location>
</feature>
<keyword evidence="2 8" id="KW-0813">Transport</keyword>
<dbReference type="PANTHER" id="PTHR47234">
    <property type="match status" value="1"/>
</dbReference>
<dbReference type="KEGG" id="bsb:Bresu_2419"/>
<dbReference type="InterPro" id="IPR037066">
    <property type="entry name" value="Plug_dom_sf"/>
</dbReference>
<dbReference type="InterPro" id="IPR012910">
    <property type="entry name" value="Plug_dom"/>
</dbReference>
<keyword evidence="15" id="KW-1185">Reference proteome</keyword>
<name>D9QKR4_BRESC</name>
<dbReference type="Proteomes" id="UP000002696">
    <property type="component" value="Chromosome"/>
</dbReference>
<evidence type="ECO:0000259" key="13">
    <source>
        <dbReference type="Pfam" id="PF07715"/>
    </source>
</evidence>
<dbReference type="eggNOG" id="COG4771">
    <property type="taxonomic scope" value="Bacteria"/>
</dbReference>
<dbReference type="HOGENOM" id="CLU_010745_0_1_5"/>
<proteinExistence type="inferred from homology"/>
<evidence type="ECO:0000256" key="3">
    <source>
        <dbReference type="ARBA" id="ARBA00022452"/>
    </source>
</evidence>
<comment type="similarity">
    <text evidence="8 9">Belongs to the TonB-dependent receptor family.</text>
</comment>
<evidence type="ECO:0000256" key="11">
    <source>
        <dbReference type="SAM" id="SignalP"/>
    </source>
</evidence>
<dbReference type="OrthoDB" id="7051241at2"/>
<dbReference type="Pfam" id="PF00593">
    <property type="entry name" value="TonB_dep_Rec_b-barrel"/>
    <property type="match status" value="1"/>
</dbReference>
<evidence type="ECO:0000256" key="9">
    <source>
        <dbReference type="RuleBase" id="RU003357"/>
    </source>
</evidence>
<accession>D9QKR4</accession>
<keyword evidence="7 8" id="KW-0998">Cell outer membrane</keyword>
<evidence type="ECO:0000256" key="1">
    <source>
        <dbReference type="ARBA" id="ARBA00004571"/>
    </source>
</evidence>
<organism evidence="14 15">
    <name type="scientific">Brevundimonas subvibrioides (strain ATCC 15264 / DSM 4735 / LMG 14903 / NBRC 16000 / CB 81)</name>
    <name type="common">Caulobacter subvibrioides</name>
    <dbReference type="NCBI Taxonomy" id="633149"/>
    <lineage>
        <taxon>Bacteria</taxon>
        <taxon>Pseudomonadati</taxon>
        <taxon>Pseudomonadota</taxon>
        <taxon>Alphaproteobacteria</taxon>
        <taxon>Caulobacterales</taxon>
        <taxon>Caulobacteraceae</taxon>
        <taxon>Brevundimonas</taxon>
    </lineage>
</organism>
<evidence type="ECO:0000313" key="15">
    <source>
        <dbReference type="Proteomes" id="UP000002696"/>
    </source>
</evidence>
<evidence type="ECO:0000256" key="4">
    <source>
        <dbReference type="ARBA" id="ARBA00022692"/>
    </source>
</evidence>
<feature type="region of interest" description="Disordered" evidence="10">
    <location>
        <begin position="240"/>
        <end position="259"/>
    </location>
</feature>
<comment type="subcellular location">
    <subcellularLocation>
        <location evidence="1 8">Cell outer membrane</location>
        <topology evidence="1 8">Multi-pass membrane protein</topology>
    </subcellularLocation>
</comment>
<evidence type="ECO:0000256" key="10">
    <source>
        <dbReference type="SAM" id="MobiDB-lite"/>
    </source>
</evidence>
<evidence type="ECO:0000256" key="2">
    <source>
        <dbReference type="ARBA" id="ARBA00022448"/>
    </source>
</evidence>
<dbReference type="BioCyc" id="BSUB633149:G1GM8-2421-MONOMER"/>
<evidence type="ECO:0000313" key="14">
    <source>
        <dbReference type="EMBL" id="ADL01728.1"/>
    </source>
</evidence>
<evidence type="ECO:0000256" key="6">
    <source>
        <dbReference type="ARBA" id="ARBA00023136"/>
    </source>
</evidence>
<dbReference type="PANTHER" id="PTHR47234:SF2">
    <property type="entry name" value="TONB-DEPENDENT RECEPTOR"/>
    <property type="match status" value="1"/>
</dbReference>
<evidence type="ECO:0000256" key="5">
    <source>
        <dbReference type="ARBA" id="ARBA00023077"/>
    </source>
</evidence>
<dbReference type="RefSeq" id="WP_013269829.1">
    <property type="nucleotide sequence ID" value="NC_014375.1"/>
</dbReference>
<dbReference type="EMBL" id="CP002102">
    <property type="protein sequence ID" value="ADL01728.1"/>
    <property type="molecule type" value="Genomic_DNA"/>
</dbReference>
<sequence>MFVSRHRSVYAGASALALFAALAVPSMAAAQSTPTPAPAAAQEDEGSAVDDIVVTGTSIRGVAAAGSPTIGVDRDDIVASGSSNVSDATRLLPQVLNLGADESRNSFSGGAQDAAANSTAVRSANLRGIGPEATLLLLNGRRLAPNGVIKALGDLDQIPSAALQRIEVVTDGASAIYGSDAVAGVVNLITRRNWDGAETTARYGFADALSQFQFSQTYGRTWDGGGLFLAYEHNERSNLSGADRDFASQNRTARGGSDARPFTAAPGNIVFGGVRYGLPNTNGVGVTSAQLSTTPNRYDEAAAADLLPEQNRDTVLFNINQQVTDRLELWYEGFYTKRDYDLAAPPALFSLTVRNTNPYFVGPVGATSETVEYRLLDDNDPNSTGFENAQQNAIGLNVDLGHDWRLAAYAAHSMSRGFQDRKNVINNAALTAALASTNPATAFNPFGNGTFNRTNNAALLDIIDANRATFGTNITQDLSAKVDGPLFDLPGGTVRMALGAEFHDNAFRQTLLATNVLATGATTTKSVFNQRTIGSVFGEIFVPIVSEANAMPLLQRLELSVAGRFEDYSDFGTTTNPKYGIIYSPGYDLNFRATYGTSFRAPSLVDSAAQILNIFVQNITDPTSGTGTTRGIFFNGGNNNLGPETAKTFSGGFDWTPEFLDGFNLSINYYKIEYENRIDVAPGNALAQGTVYSALIRRRPAPTDVAGNAAFDALVASYFASPDLQNPVEPVANINVVLDGRRQNLGTLNQDGYDISAGYAFDTDFGDWRVGVDVAKILTVERQGAAGLPVVDVLDTIGNPVDLRVRGSLSWNMGGWSANAFANYTDSYLNTAITPNVMVDSLTTYDLTASYRFEGEGLANGVRISVNALNVFDEDPPVALNGTVSWDSQAASAIGRFISFEISKSW</sequence>
<feature type="domain" description="TonB-dependent receptor-like beta-barrel" evidence="12">
    <location>
        <begin position="350"/>
        <end position="871"/>
    </location>
</feature>
<dbReference type="AlphaFoldDB" id="D9QKR4"/>
<dbReference type="Gene3D" id="2.40.170.20">
    <property type="entry name" value="TonB-dependent receptor, beta-barrel domain"/>
    <property type="match status" value="1"/>
</dbReference>
<keyword evidence="5 9" id="KW-0798">TonB box</keyword>
<dbReference type="InParanoid" id="D9QKR4"/>
<feature type="signal peptide" evidence="11">
    <location>
        <begin position="1"/>
        <end position="28"/>
    </location>
</feature>
<dbReference type="InterPro" id="IPR039426">
    <property type="entry name" value="TonB-dep_rcpt-like"/>
</dbReference>
<dbReference type="Pfam" id="PF07715">
    <property type="entry name" value="Plug"/>
    <property type="match status" value="1"/>
</dbReference>
<keyword evidence="3 8" id="KW-1134">Transmembrane beta strand</keyword>
<keyword evidence="6 8" id="KW-0472">Membrane</keyword>
<keyword evidence="4 8" id="KW-0812">Transmembrane</keyword>
<keyword evidence="11" id="KW-0732">Signal</keyword>
<dbReference type="STRING" id="633149.Bresu_2419"/>
<feature type="domain" description="TonB-dependent receptor plug" evidence="13">
    <location>
        <begin position="70"/>
        <end position="185"/>
    </location>
</feature>
<gene>
    <name evidence="14" type="ordered locus">Bresu_2419</name>
</gene>
<dbReference type="SUPFAM" id="SSF56935">
    <property type="entry name" value="Porins"/>
    <property type="match status" value="1"/>
</dbReference>
<dbReference type="Gene3D" id="2.170.130.10">
    <property type="entry name" value="TonB-dependent receptor, plug domain"/>
    <property type="match status" value="1"/>
</dbReference>
<dbReference type="GO" id="GO:0009279">
    <property type="term" value="C:cell outer membrane"/>
    <property type="evidence" value="ECO:0007669"/>
    <property type="project" value="UniProtKB-SubCell"/>
</dbReference>
<dbReference type="eggNOG" id="COG4206">
    <property type="taxonomic scope" value="Bacteria"/>
</dbReference>
<dbReference type="InterPro" id="IPR000531">
    <property type="entry name" value="Beta-barrel_TonB"/>
</dbReference>
<evidence type="ECO:0000256" key="8">
    <source>
        <dbReference type="PROSITE-ProRule" id="PRU01360"/>
    </source>
</evidence>